<dbReference type="InterPro" id="IPR036116">
    <property type="entry name" value="FN3_sf"/>
</dbReference>
<dbReference type="Proteomes" id="UP001286313">
    <property type="component" value="Unassembled WGS sequence"/>
</dbReference>
<feature type="domain" description="Fibronectin type-III" evidence="2">
    <location>
        <begin position="301"/>
        <end position="403"/>
    </location>
</feature>
<keyword evidence="4" id="KW-1185">Reference proteome</keyword>
<evidence type="ECO:0000259" key="2">
    <source>
        <dbReference type="PROSITE" id="PS50853"/>
    </source>
</evidence>
<keyword evidence="1" id="KW-0677">Repeat</keyword>
<comment type="caution">
    <text evidence="3">The sequence shown here is derived from an EMBL/GenBank/DDBJ whole genome shotgun (WGS) entry which is preliminary data.</text>
</comment>
<evidence type="ECO:0000256" key="1">
    <source>
        <dbReference type="ARBA" id="ARBA00022737"/>
    </source>
</evidence>
<proteinExistence type="predicted"/>
<feature type="domain" description="Fibronectin type-III" evidence="2">
    <location>
        <begin position="208"/>
        <end position="299"/>
    </location>
</feature>
<protein>
    <recommendedName>
        <fullName evidence="2">Fibronectin type-III domain-containing protein</fullName>
    </recommendedName>
</protein>
<name>A0AAE1BSA9_PETCI</name>
<organism evidence="3 4">
    <name type="scientific">Petrolisthes cinctipes</name>
    <name type="common">Flat porcelain crab</name>
    <dbReference type="NCBI Taxonomy" id="88211"/>
    <lineage>
        <taxon>Eukaryota</taxon>
        <taxon>Metazoa</taxon>
        <taxon>Ecdysozoa</taxon>
        <taxon>Arthropoda</taxon>
        <taxon>Crustacea</taxon>
        <taxon>Multicrustacea</taxon>
        <taxon>Malacostraca</taxon>
        <taxon>Eumalacostraca</taxon>
        <taxon>Eucarida</taxon>
        <taxon>Decapoda</taxon>
        <taxon>Pleocyemata</taxon>
        <taxon>Anomura</taxon>
        <taxon>Galatheoidea</taxon>
        <taxon>Porcellanidae</taxon>
        <taxon>Petrolisthes</taxon>
    </lineage>
</organism>
<dbReference type="InterPro" id="IPR013783">
    <property type="entry name" value="Ig-like_fold"/>
</dbReference>
<evidence type="ECO:0000313" key="4">
    <source>
        <dbReference type="Proteomes" id="UP001286313"/>
    </source>
</evidence>
<sequence>MYGNTDYTCVTTPTTNVTLSPLEACTLYHVNVYSVSSFGALSPELKMDTNTDEAAPGAPENLRITNQTANWVALAWDDPLDRANCVDAWKITYGETNSPPPTLRQLQQKGLKKEKDIVRVGGVGGVGGLVRDDPIITSDNFATISPLRACTNMTFWVSGVSPSGITGSTRITQTTMEETEPTPVSSVEAVPLNQNSLLVVWTPGKPTPVSSVEAVPLNQNSLLVVWTPGSDEECVTEYHVCVTDIVDLDQACVDTDTIEQTFNGLEACVNYDVTVTPISPSGVFGDPAFDIANTGDLPTSEPTNLRVTEVTSHTAIIKYGPPEMNPRCVTEFNTQLLEQGKSTMYMLLEQGKSTMYMTSLTTHLEEMVSGLGSCSLYEYRIRAVTASGFVSGWASVNFTTAEDTPSSPRSLSHLTLTSDSVQLRWFVPETNPWCADVYRINWTSTVGDNGTRDITVPNHPPEVVENIDGLTGCTDYTFSVSAVTTLGTEGPPATHNTTTTC</sequence>
<evidence type="ECO:0000313" key="3">
    <source>
        <dbReference type="EMBL" id="KAK3855543.1"/>
    </source>
</evidence>
<dbReference type="SUPFAM" id="SSF49265">
    <property type="entry name" value="Fibronectin type III"/>
    <property type="match status" value="4"/>
</dbReference>
<feature type="domain" description="Fibronectin type-III" evidence="2">
    <location>
        <begin position="404"/>
        <end position="501"/>
    </location>
</feature>
<dbReference type="PANTHER" id="PTHR46708">
    <property type="entry name" value="TENASCIN"/>
    <property type="match status" value="1"/>
</dbReference>
<accession>A0AAE1BSA9</accession>
<dbReference type="PANTHER" id="PTHR46708:SF2">
    <property type="entry name" value="FIBRONECTIN TYPE-III DOMAIN-CONTAINING PROTEIN"/>
    <property type="match status" value="1"/>
</dbReference>
<dbReference type="InterPro" id="IPR050991">
    <property type="entry name" value="ECM_Regulatory_Proteins"/>
</dbReference>
<dbReference type="Gene3D" id="2.60.40.10">
    <property type="entry name" value="Immunoglobulins"/>
    <property type="match status" value="4"/>
</dbReference>
<dbReference type="AlphaFoldDB" id="A0AAE1BSA9"/>
<reference evidence="3" key="1">
    <citation type="submission" date="2023-10" db="EMBL/GenBank/DDBJ databases">
        <title>Genome assemblies of two species of porcelain crab, Petrolisthes cinctipes and Petrolisthes manimaculis (Anomura: Porcellanidae).</title>
        <authorList>
            <person name="Angst P."/>
        </authorList>
    </citation>
    <scope>NUCLEOTIDE SEQUENCE</scope>
    <source>
        <strain evidence="3">PB745_01</strain>
        <tissue evidence="3">Gill</tissue>
    </source>
</reference>
<dbReference type="InterPro" id="IPR003961">
    <property type="entry name" value="FN3_dom"/>
</dbReference>
<dbReference type="CDD" id="cd00063">
    <property type="entry name" value="FN3"/>
    <property type="match status" value="3"/>
</dbReference>
<dbReference type="EMBL" id="JAWQEG010006173">
    <property type="protein sequence ID" value="KAK3855543.1"/>
    <property type="molecule type" value="Genomic_DNA"/>
</dbReference>
<dbReference type="PROSITE" id="PS50853">
    <property type="entry name" value="FN3"/>
    <property type="match status" value="3"/>
</dbReference>
<gene>
    <name evidence="3" type="ORF">Pcinc_038064</name>
</gene>
<dbReference type="SMART" id="SM00060">
    <property type="entry name" value="FN3"/>
    <property type="match status" value="4"/>
</dbReference>